<organism evidence="1 2">
    <name type="scientific">Paenibacillus wenxiniae</name>
    <dbReference type="NCBI Taxonomy" id="1636843"/>
    <lineage>
        <taxon>Bacteria</taxon>
        <taxon>Bacillati</taxon>
        <taxon>Bacillota</taxon>
        <taxon>Bacilli</taxon>
        <taxon>Bacillales</taxon>
        <taxon>Paenibacillaceae</taxon>
        <taxon>Paenibacillus</taxon>
    </lineage>
</organism>
<sequence length="260" mass="28658">MNGKRLIDLSVTLKAGIASDPPGGLPEIDYISHQQGAQQLLAGFSGLTKDDLPGGEGWAIEQLRVTTHVGTHVDAPYHYRSMTDEGQPMMTIDEVPLDWFYGPGVKLDFRHLPDGHIVSAAEIQQELVRIGHELQPGDVVLVHTSAGERYGEDDFMLKGCGFGREATLYLTERGVRLVGTDAWSWDAPFAHTARRYAEQQDPSIIWEGHYAGSTIPYCQIEKLANLDQLPSYGFQVMAFPVKIEKASAGWARPVAIVDEV</sequence>
<evidence type="ECO:0000313" key="1">
    <source>
        <dbReference type="EMBL" id="MFD1884812.1"/>
    </source>
</evidence>
<dbReference type="EMBL" id="JBHUEH010000010">
    <property type="protein sequence ID" value="MFD1884812.1"/>
    <property type="molecule type" value="Genomic_DNA"/>
</dbReference>
<dbReference type="SUPFAM" id="SSF102198">
    <property type="entry name" value="Putative cyclase"/>
    <property type="match status" value="1"/>
</dbReference>
<dbReference type="PANTHER" id="PTHR43564">
    <property type="entry name" value="KYNURENINE FORMAMIDASE-LIKE PROTEIN"/>
    <property type="match status" value="1"/>
</dbReference>
<dbReference type="Pfam" id="PF04199">
    <property type="entry name" value="Cyclase"/>
    <property type="match status" value="1"/>
</dbReference>
<dbReference type="InterPro" id="IPR037175">
    <property type="entry name" value="KFase_sf"/>
</dbReference>
<dbReference type="InterPro" id="IPR007325">
    <property type="entry name" value="KFase/CYL"/>
</dbReference>
<evidence type="ECO:0000313" key="2">
    <source>
        <dbReference type="Proteomes" id="UP001597233"/>
    </source>
</evidence>
<gene>
    <name evidence="1" type="ORF">ACFSC9_04675</name>
</gene>
<proteinExistence type="predicted"/>
<accession>A0ABW4REW9</accession>
<name>A0ABW4REW9_9BACL</name>
<dbReference type="Proteomes" id="UP001597233">
    <property type="component" value="Unassembled WGS sequence"/>
</dbReference>
<dbReference type="PANTHER" id="PTHR43564:SF2">
    <property type="entry name" value="BLR6059 PROTEIN"/>
    <property type="match status" value="1"/>
</dbReference>
<reference evidence="2" key="1">
    <citation type="journal article" date="2019" name="Int. J. Syst. Evol. Microbiol.">
        <title>The Global Catalogue of Microorganisms (GCM) 10K type strain sequencing project: providing services to taxonomists for standard genome sequencing and annotation.</title>
        <authorList>
            <consortium name="The Broad Institute Genomics Platform"/>
            <consortium name="The Broad Institute Genome Sequencing Center for Infectious Disease"/>
            <person name="Wu L."/>
            <person name="Ma J."/>
        </authorList>
    </citation>
    <scope>NUCLEOTIDE SEQUENCE [LARGE SCALE GENOMIC DNA]</scope>
    <source>
        <strain evidence="2">CCUG 54950</strain>
    </source>
</reference>
<protein>
    <submittedName>
        <fullName evidence="1">Cyclase family protein</fullName>
        <ecNumber evidence="1">3.5.-.-</ecNumber>
    </submittedName>
</protein>
<keyword evidence="1" id="KW-0378">Hydrolase</keyword>
<dbReference type="Gene3D" id="3.50.30.50">
    <property type="entry name" value="Putative cyclase"/>
    <property type="match status" value="1"/>
</dbReference>
<dbReference type="EC" id="3.5.-.-" evidence="1"/>
<keyword evidence="2" id="KW-1185">Reference proteome</keyword>
<comment type="caution">
    <text evidence="1">The sequence shown here is derived from an EMBL/GenBank/DDBJ whole genome shotgun (WGS) entry which is preliminary data.</text>
</comment>
<dbReference type="GO" id="GO:0016787">
    <property type="term" value="F:hydrolase activity"/>
    <property type="evidence" value="ECO:0007669"/>
    <property type="project" value="UniProtKB-KW"/>
</dbReference>
<dbReference type="RefSeq" id="WP_347324455.1">
    <property type="nucleotide sequence ID" value="NZ_JBCGUH010000003.1"/>
</dbReference>